<dbReference type="InterPro" id="IPR007259">
    <property type="entry name" value="GCP"/>
</dbReference>
<keyword evidence="10" id="KW-1185">Reference proteome</keyword>
<dbReference type="GO" id="GO:0051321">
    <property type="term" value="P:meiotic cell cycle"/>
    <property type="evidence" value="ECO:0007669"/>
    <property type="project" value="TreeGrafter"/>
</dbReference>
<dbReference type="GO" id="GO:0005874">
    <property type="term" value="C:microtubule"/>
    <property type="evidence" value="ECO:0007669"/>
    <property type="project" value="UniProtKB-KW"/>
</dbReference>
<dbReference type="GO" id="GO:0007020">
    <property type="term" value="P:microtubule nucleation"/>
    <property type="evidence" value="ECO:0007669"/>
    <property type="project" value="InterPro"/>
</dbReference>
<dbReference type="Proteomes" id="UP000294530">
    <property type="component" value="Unassembled WGS sequence"/>
</dbReference>
<dbReference type="GO" id="GO:0000278">
    <property type="term" value="P:mitotic cell cycle"/>
    <property type="evidence" value="ECO:0007669"/>
    <property type="project" value="TreeGrafter"/>
</dbReference>
<evidence type="ECO:0000313" key="9">
    <source>
        <dbReference type="EMBL" id="TDH68112.1"/>
    </source>
</evidence>
<name>A0A976FJU4_BRELC</name>
<evidence type="ECO:0000256" key="4">
    <source>
        <dbReference type="ARBA" id="ARBA00022701"/>
    </source>
</evidence>
<sequence>MHHELFVALLGHTGDVIERRDDGFFVRKDATFLSSSQRTVLDRLLCLGFAFATLDEFVSRASKYPSVYLRALAQGIETLLQRYMDDVVAVEAKLLQHNAVFPVSNLIFELEEFREILPEVCTLVKRLTEGKKASTCVKGAALLSIVHQNTNSGFPRVAKCMQTLLYTCHRVFLKQMMAWMIYGELLDPYAEFFIQKVETNPTNKTMTTTLWHEHFVINLNAVPIEYVSTSVVENVFEIGKAVHILTQADQFTPDEVQKIIKTMSDLALRPIFDALILEHEVRQVRQYVASRLHEEIVVKMNFVEYCMVLKDFFLLSRGEVFQTFIERSFQRMLVPPTTRSEDDVNYRIWQDIIDECVPKDDNWSRAFHMELPLQTFALPNFKSIDHVILFNMAPSRNGQCLSVTTKDSNCEELETLPSGSLWWRHAQVNKLLFSSDFSLYWDHKAEPCASHHVSLILRNEGSLGPATFVNGSLELQDPDAVYVTVDLAIQPETLTKMRVMAQIKPSNGGDNTVVASPVVTLSSTNEKPQNLCIRIQYVCQETILPSSKQLVLKRMMVVLVNNVVLLKVPFDLQQVLKLHAITGNYFIGLGMSSLVLLTSWHLQKYPATTSWPTKEDVDTIDKDSSVTTPRILWQSLTLHCTVHWPLQLLVTPELLRSYRHLFQFCFRLKRVAYALELAWKHLSLRAKSTVGFDALFAVGALRLRMSFVVRTLELYFHVFVIQGKFDQFVGQIQTAQDFDRVQRVHETFVASIVKSCFVYSKTVASALDELLSCCWNLVESILLYDRTTELSRDSISRLDQDFFHRFEAFYNVLQHSEARELLFLLDSNGFFATERERRKPQQLPLSHEYDYIFEKRSI</sequence>
<proteinExistence type="inferred from homology"/>
<accession>A0A976FJU4</accession>
<dbReference type="PANTHER" id="PTHR19302">
    <property type="entry name" value="GAMMA TUBULIN COMPLEX PROTEIN"/>
    <property type="match status" value="1"/>
</dbReference>
<dbReference type="Gene3D" id="1.20.120.1900">
    <property type="entry name" value="Gamma-tubulin complex, C-terminal domain"/>
    <property type="match status" value="2"/>
</dbReference>
<reference evidence="9 10" key="1">
    <citation type="journal article" date="2021" name="Genome Biol.">
        <title>AFLAP: assembly-free linkage analysis pipeline using k-mers from genome sequencing data.</title>
        <authorList>
            <person name="Fletcher K."/>
            <person name="Zhang L."/>
            <person name="Gil J."/>
            <person name="Han R."/>
            <person name="Cavanaugh K."/>
            <person name="Michelmore R."/>
        </authorList>
    </citation>
    <scope>NUCLEOTIDE SEQUENCE [LARGE SCALE GENOMIC DNA]</scope>
    <source>
        <strain evidence="9 10">SF5</strain>
    </source>
</reference>
<dbReference type="InterPro" id="IPR040457">
    <property type="entry name" value="GCP_C"/>
</dbReference>
<evidence type="ECO:0000259" key="7">
    <source>
        <dbReference type="Pfam" id="PF04130"/>
    </source>
</evidence>
<feature type="domain" description="Gamma tubulin complex component C-terminal" evidence="7">
    <location>
        <begin position="618"/>
        <end position="831"/>
    </location>
</feature>
<dbReference type="Pfam" id="PF17681">
    <property type="entry name" value="GCP_N_terminal"/>
    <property type="match status" value="1"/>
</dbReference>
<dbReference type="GO" id="GO:0051225">
    <property type="term" value="P:spindle assembly"/>
    <property type="evidence" value="ECO:0007669"/>
    <property type="project" value="TreeGrafter"/>
</dbReference>
<dbReference type="RefSeq" id="XP_067817611.1">
    <property type="nucleotide sequence ID" value="XM_067962294.1"/>
</dbReference>
<evidence type="ECO:0000256" key="2">
    <source>
        <dbReference type="ARBA" id="ARBA00010337"/>
    </source>
</evidence>
<evidence type="ECO:0000256" key="1">
    <source>
        <dbReference type="ARBA" id="ARBA00004267"/>
    </source>
</evidence>
<evidence type="ECO:0000256" key="5">
    <source>
        <dbReference type="ARBA" id="ARBA00023212"/>
    </source>
</evidence>
<feature type="domain" description="Gamma tubulin complex component protein N-terminal" evidence="8">
    <location>
        <begin position="3"/>
        <end position="294"/>
    </location>
</feature>
<evidence type="ECO:0000256" key="6">
    <source>
        <dbReference type="RuleBase" id="RU363050"/>
    </source>
</evidence>
<keyword evidence="4 6" id="KW-0493">Microtubule</keyword>
<dbReference type="GO" id="GO:0000930">
    <property type="term" value="C:gamma-tubulin complex"/>
    <property type="evidence" value="ECO:0007669"/>
    <property type="project" value="TreeGrafter"/>
</dbReference>
<dbReference type="InterPro" id="IPR041470">
    <property type="entry name" value="GCP_N"/>
</dbReference>
<comment type="similarity">
    <text evidence="2 6">Belongs to the TUBGCP family.</text>
</comment>
<dbReference type="GeneID" id="94347965"/>
<dbReference type="PANTHER" id="PTHR19302:SF27">
    <property type="entry name" value="GAMMA-TUBULIN COMPLEX COMPONENT 4"/>
    <property type="match status" value="1"/>
</dbReference>
<comment type="subcellular location">
    <subcellularLocation>
        <location evidence="1 6">Cytoplasm</location>
        <location evidence="1 6">Cytoskeleton</location>
        <location evidence="1 6">Microtubule organizing center</location>
    </subcellularLocation>
</comment>
<gene>
    <name evidence="9" type="ORF">CCR75_004207</name>
</gene>
<keyword evidence="3 6" id="KW-0963">Cytoplasm</keyword>
<dbReference type="GO" id="GO:0043015">
    <property type="term" value="F:gamma-tubulin binding"/>
    <property type="evidence" value="ECO:0007669"/>
    <property type="project" value="InterPro"/>
</dbReference>
<dbReference type="EMBL" id="SHOA02000013">
    <property type="protein sequence ID" value="TDH68112.1"/>
    <property type="molecule type" value="Genomic_DNA"/>
</dbReference>
<organism evidence="9 10">
    <name type="scientific">Bremia lactucae</name>
    <name type="common">Lettuce downy mildew</name>
    <dbReference type="NCBI Taxonomy" id="4779"/>
    <lineage>
        <taxon>Eukaryota</taxon>
        <taxon>Sar</taxon>
        <taxon>Stramenopiles</taxon>
        <taxon>Oomycota</taxon>
        <taxon>Peronosporomycetes</taxon>
        <taxon>Peronosporales</taxon>
        <taxon>Peronosporaceae</taxon>
        <taxon>Bremia</taxon>
    </lineage>
</organism>
<dbReference type="GO" id="GO:0000922">
    <property type="term" value="C:spindle pole"/>
    <property type="evidence" value="ECO:0007669"/>
    <property type="project" value="InterPro"/>
</dbReference>
<protein>
    <recommendedName>
        <fullName evidence="6">Spindle pole body component</fullName>
    </recommendedName>
</protein>
<evidence type="ECO:0000313" key="10">
    <source>
        <dbReference type="Proteomes" id="UP000294530"/>
    </source>
</evidence>
<dbReference type="KEGG" id="blac:94347965"/>
<dbReference type="OrthoDB" id="78652at2759"/>
<evidence type="ECO:0000259" key="8">
    <source>
        <dbReference type="Pfam" id="PF17681"/>
    </source>
</evidence>
<evidence type="ECO:0000256" key="3">
    <source>
        <dbReference type="ARBA" id="ARBA00022490"/>
    </source>
</evidence>
<dbReference type="Pfam" id="PF04130">
    <property type="entry name" value="GCP_C_terminal"/>
    <property type="match status" value="1"/>
</dbReference>
<comment type="caution">
    <text evidence="9">The sequence shown here is derived from an EMBL/GenBank/DDBJ whole genome shotgun (WGS) entry which is preliminary data.</text>
</comment>
<dbReference type="InterPro" id="IPR042241">
    <property type="entry name" value="GCP_C_sf"/>
</dbReference>
<dbReference type="GO" id="GO:0051011">
    <property type="term" value="F:microtubule minus-end binding"/>
    <property type="evidence" value="ECO:0007669"/>
    <property type="project" value="TreeGrafter"/>
</dbReference>
<dbReference type="GO" id="GO:0031122">
    <property type="term" value="P:cytoplasmic microtubule organization"/>
    <property type="evidence" value="ECO:0007669"/>
    <property type="project" value="TreeGrafter"/>
</dbReference>
<keyword evidence="5 6" id="KW-0206">Cytoskeleton</keyword>
<dbReference type="AlphaFoldDB" id="A0A976FJU4"/>